<dbReference type="AlphaFoldDB" id="A0A0F9JP30"/>
<gene>
    <name evidence="1" type="ORF">LCGC14_1801750</name>
</gene>
<accession>A0A0F9JP30</accession>
<evidence type="ECO:0000313" key="1">
    <source>
        <dbReference type="EMBL" id="KKM00708.1"/>
    </source>
</evidence>
<name>A0A0F9JP30_9ZZZZ</name>
<reference evidence="1" key="1">
    <citation type="journal article" date="2015" name="Nature">
        <title>Complex archaea that bridge the gap between prokaryotes and eukaryotes.</title>
        <authorList>
            <person name="Spang A."/>
            <person name="Saw J.H."/>
            <person name="Jorgensen S.L."/>
            <person name="Zaremba-Niedzwiedzka K."/>
            <person name="Martijn J."/>
            <person name="Lind A.E."/>
            <person name="van Eijk R."/>
            <person name="Schleper C."/>
            <person name="Guy L."/>
            <person name="Ettema T.J."/>
        </authorList>
    </citation>
    <scope>NUCLEOTIDE SEQUENCE</scope>
</reference>
<dbReference type="EMBL" id="LAZR01017369">
    <property type="protein sequence ID" value="KKM00708.1"/>
    <property type="molecule type" value="Genomic_DNA"/>
</dbReference>
<organism evidence="1">
    <name type="scientific">marine sediment metagenome</name>
    <dbReference type="NCBI Taxonomy" id="412755"/>
    <lineage>
        <taxon>unclassified sequences</taxon>
        <taxon>metagenomes</taxon>
        <taxon>ecological metagenomes</taxon>
    </lineage>
</organism>
<proteinExistence type="predicted"/>
<sequence>MLAAEQKRIEGVGFKTTARIKRKINAKAAARKRTVSDWLHLHFAELFAKKVKQPPAPNGREDLFA</sequence>
<comment type="caution">
    <text evidence="1">The sequence shown here is derived from an EMBL/GenBank/DDBJ whole genome shotgun (WGS) entry which is preliminary data.</text>
</comment>
<protein>
    <submittedName>
        <fullName evidence="1">Uncharacterized protein</fullName>
    </submittedName>
</protein>